<keyword evidence="5" id="KW-1185">Reference proteome</keyword>
<comment type="similarity">
    <text evidence="1">Belongs to the Luc7 family.</text>
</comment>
<dbReference type="OrthoDB" id="10266921at2759"/>
<dbReference type="InterPro" id="IPR004882">
    <property type="entry name" value="Luc7-rel"/>
</dbReference>
<feature type="compositionally biased region" description="Basic and acidic residues" evidence="3">
    <location>
        <begin position="174"/>
        <end position="209"/>
    </location>
</feature>
<comment type="caution">
    <text evidence="4">The sequence shown here is derived from an EMBL/GenBank/DDBJ whole genome shotgun (WGS) entry which is preliminary data.</text>
</comment>
<dbReference type="AlphaFoldDB" id="A0A3S0ZLP0"/>
<keyword evidence="2" id="KW-0175">Coiled coil</keyword>
<feature type="coiled-coil region" evidence="2">
    <location>
        <begin position="52"/>
        <end position="105"/>
    </location>
</feature>
<feature type="compositionally biased region" description="Basic residues" evidence="3">
    <location>
        <begin position="210"/>
        <end position="254"/>
    </location>
</feature>
<sequence length="272" mass="32931">YEKSAKFERCGYEEEFMRFLQSLVTDVEKRIRRGHQRLALNSQQGSMAVRTNNQQEDKVKLLTEKINELVEQAEDLGCQGKVEEAQGVMKLVDQLKEERQDLEKQPGQEESPMIKQMEVCDVCGAFLIVGDAPQRQDEHLMGKQHAGYAQVRVEIERRKKKVRDEIEAREATETKLKLEREEREKERQLEREERRKKERDREREKEKGRDIRRRSGSRNRDRRRSRSRDRKRSSSRDRRRRRSTSRDRRRGQRSRSRDRDRKGQRYKKTQWF</sequence>
<dbReference type="PANTHER" id="PTHR12375">
    <property type="entry name" value="RNA-BINDING PROTEIN LUC7-RELATED"/>
    <property type="match status" value="1"/>
</dbReference>
<dbReference type="Pfam" id="PF03194">
    <property type="entry name" value="LUC7"/>
    <property type="match status" value="1"/>
</dbReference>
<evidence type="ECO:0000313" key="5">
    <source>
        <dbReference type="Proteomes" id="UP000271974"/>
    </source>
</evidence>
<dbReference type="EMBL" id="RQTK01000317">
    <property type="protein sequence ID" value="RUS81857.1"/>
    <property type="molecule type" value="Genomic_DNA"/>
</dbReference>
<reference evidence="4 5" key="1">
    <citation type="submission" date="2019-01" db="EMBL/GenBank/DDBJ databases">
        <title>A draft genome assembly of the solar-powered sea slug Elysia chlorotica.</title>
        <authorList>
            <person name="Cai H."/>
            <person name="Li Q."/>
            <person name="Fang X."/>
            <person name="Li J."/>
            <person name="Curtis N.E."/>
            <person name="Altenburger A."/>
            <person name="Shibata T."/>
            <person name="Feng M."/>
            <person name="Maeda T."/>
            <person name="Schwartz J.A."/>
            <person name="Shigenobu S."/>
            <person name="Lundholm N."/>
            <person name="Nishiyama T."/>
            <person name="Yang H."/>
            <person name="Hasebe M."/>
            <person name="Li S."/>
            <person name="Pierce S.K."/>
            <person name="Wang J."/>
        </authorList>
    </citation>
    <scope>NUCLEOTIDE SEQUENCE [LARGE SCALE GENOMIC DNA]</scope>
    <source>
        <strain evidence="4">EC2010</strain>
        <tissue evidence="4">Whole organism of an adult</tissue>
    </source>
</reference>
<accession>A0A3S0ZLP0</accession>
<organism evidence="4 5">
    <name type="scientific">Elysia chlorotica</name>
    <name type="common">Eastern emerald elysia</name>
    <name type="synonym">Sea slug</name>
    <dbReference type="NCBI Taxonomy" id="188477"/>
    <lineage>
        <taxon>Eukaryota</taxon>
        <taxon>Metazoa</taxon>
        <taxon>Spiralia</taxon>
        <taxon>Lophotrochozoa</taxon>
        <taxon>Mollusca</taxon>
        <taxon>Gastropoda</taxon>
        <taxon>Heterobranchia</taxon>
        <taxon>Euthyneura</taxon>
        <taxon>Panpulmonata</taxon>
        <taxon>Sacoglossa</taxon>
        <taxon>Placobranchoidea</taxon>
        <taxon>Plakobranchidae</taxon>
        <taxon>Elysia</taxon>
    </lineage>
</organism>
<feature type="non-terminal residue" evidence="4">
    <location>
        <position position="1"/>
    </location>
</feature>
<name>A0A3S0ZLP0_ELYCH</name>
<feature type="region of interest" description="Disordered" evidence="3">
    <location>
        <begin position="174"/>
        <end position="272"/>
    </location>
</feature>
<evidence type="ECO:0008006" key="6">
    <source>
        <dbReference type="Google" id="ProtNLM"/>
    </source>
</evidence>
<evidence type="ECO:0000256" key="2">
    <source>
        <dbReference type="SAM" id="Coils"/>
    </source>
</evidence>
<dbReference type="STRING" id="188477.A0A3S0ZLP0"/>
<proteinExistence type="inferred from homology"/>
<dbReference type="GO" id="GO:0003729">
    <property type="term" value="F:mRNA binding"/>
    <property type="evidence" value="ECO:0007669"/>
    <property type="project" value="InterPro"/>
</dbReference>
<dbReference type="Proteomes" id="UP000271974">
    <property type="component" value="Unassembled WGS sequence"/>
</dbReference>
<evidence type="ECO:0000256" key="3">
    <source>
        <dbReference type="SAM" id="MobiDB-lite"/>
    </source>
</evidence>
<evidence type="ECO:0000256" key="1">
    <source>
        <dbReference type="ARBA" id="ARBA00005655"/>
    </source>
</evidence>
<protein>
    <recommendedName>
        <fullName evidence="6">LUC7-like protein</fullName>
    </recommendedName>
</protein>
<gene>
    <name evidence="4" type="ORF">EGW08_010380</name>
</gene>
<dbReference type="GO" id="GO:0006376">
    <property type="term" value="P:mRNA splice site recognition"/>
    <property type="evidence" value="ECO:0007669"/>
    <property type="project" value="InterPro"/>
</dbReference>
<evidence type="ECO:0000313" key="4">
    <source>
        <dbReference type="EMBL" id="RUS81857.1"/>
    </source>
</evidence>
<dbReference type="GO" id="GO:0005685">
    <property type="term" value="C:U1 snRNP"/>
    <property type="evidence" value="ECO:0007669"/>
    <property type="project" value="InterPro"/>
</dbReference>